<dbReference type="InterPro" id="IPR041628">
    <property type="entry name" value="ChlI/MoxR_AAA_lid"/>
</dbReference>
<protein>
    <submittedName>
        <fullName evidence="3">MoxR family ATPase</fullName>
    </submittedName>
</protein>
<dbReference type="AlphaFoldDB" id="A0A7G9WJ36"/>
<dbReference type="PIRSF" id="PIRSF002849">
    <property type="entry name" value="AAA_ATPase_chaperone_MoxR_prd"/>
    <property type="match status" value="1"/>
</dbReference>
<feature type="domain" description="ChlI/MoxR AAA lid" evidence="2">
    <location>
        <begin position="228"/>
        <end position="300"/>
    </location>
</feature>
<dbReference type="PANTHER" id="PTHR42759">
    <property type="entry name" value="MOXR FAMILY PROTEIN"/>
    <property type="match status" value="1"/>
</dbReference>
<accession>A0A7G9WJ36</accession>
<dbReference type="InterPro" id="IPR050764">
    <property type="entry name" value="CbbQ/NirQ/NorQ/GpvN"/>
</dbReference>
<dbReference type="PANTHER" id="PTHR42759:SF5">
    <property type="entry name" value="METHANOL DEHYDROGENASE REGULATOR"/>
    <property type="match status" value="1"/>
</dbReference>
<evidence type="ECO:0000313" key="3">
    <source>
        <dbReference type="EMBL" id="QNO18698.1"/>
    </source>
</evidence>
<evidence type="ECO:0000313" key="4">
    <source>
        <dbReference type="Proteomes" id="UP000516046"/>
    </source>
</evidence>
<dbReference type="Gene3D" id="3.40.50.300">
    <property type="entry name" value="P-loop containing nucleotide triphosphate hydrolases"/>
    <property type="match status" value="1"/>
</dbReference>
<reference evidence="3 4" key="1">
    <citation type="submission" date="2020-08" db="EMBL/GenBank/DDBJ databases">
        <authorList>
            <person name="Ren C."/>
            <person name="Gu Y."/>
            <person name="Xu Y."/>
        </authorList>
    </citation>
    <scope>NUCLEOTIDE SEQUENCE [LARGE SCALE GENOMIC DNA]</scope>
    <source>
        <strain evidence="3 4">LBM18003</strain>
    </source>
</reference>
<feature type="domain" description="ATPase AAA-3" evidence="1">
    <location>
        <begin position="35"/>
        <end position="165"/>
    </location>
</feature>
<dbReference type="InterPro" id="IPR011703">
    <property type="entry name" value="ATPase_AAA-3"/>
</dbReference>
<evidence type="ECO:0000259" key="1">
    <source>
        <dbReference type="Pfam" id="PF07726"/>
    </source>
</evidence>
<dbReference type="Proteomes" id="UP000516046">
    <property type="component" value="Chromosome"/>
</dbReference>
<gene>
    <name evidence="3" type="ORF">H6X83_03380</name>
</gene>
<dbReference type="Pfam" id="PF17863">
    <property type="entry name" value="AAA_lid_2"/>
    <property type="match status" value="1"/>
</dbReference>
<sequence>MHTKAAQILQEVRKAVVGKDEILTKTLMVILSGGHILLEDIPGVGKTTLALAFSRTMRLECKRIQFTPDVLPSDVTGFTVYNKATGNFVFQPGAAMCNLFLADEINRTSSKTQSALLEVMEEGRVTVDGVTHKLPQPFIVIATQNPVGSAGTQLLPESQMDRFMMRLSMGYPAQTDEIEILRRKHTGNPLSAVQQIATAEELLEMRTESAQVFCEDSILEYIVKLTTATRETPLLKLGASPRGSIAVAALARSCAYLQGRDYVVPDDVKFVFTDAVCHRVLLSAQAKLSSASTQSVLEQILKDTPAPGARRNK</sequence>
<dbReference type="Pfam" id="PF07726">
    <property type="entry name" value="AAA_3"/>
    <property type="match status" value="1"/>
</dbReference>
<dbReference type="InterPro" id="IPR027417">
    <property type="entry name" value="P-loop_NTPase"/>
</dbReference>
<dbReference type="RefSeq" id="WP_212507766.1">
    <property type="nucleotide sequence ID" value="NZ_CP060696.1"/>
</dbReference>
<dbReference type="SUPFAM" id="SSF52540">
    <property type="entry name" value="P-loop containing nucleoside triphosphate hydrolases"/>
    <property type="match status" value="1"/>
</dbReference>
<keyword evidence="4" id="KW-1185">Reference proteome</keyword>
<dbReference type="KEGG" id="caml:H6X83_03380"/>
<dbReference type="EMBL" id="CP060696">
    <property type="protein sequence ID" value="QNO18698.1"/>
    <property type="molecule type" value="Genomic_DNA"/>
</dbReference>
<name>A0A7G9WJ36_9FIRM</name>
<dbReference type="Gene3D" id="1.10.8.80">
    <property type="entry name" value="Magnesium chelatase subunit I, C-Terminal domain"/>
    <property type="match status" value="1"/>
</dbReference>
<evidence type="ECO:0000259" key="2">
    <source>
        <dbReference type="Pfam" id="PF17863"/>
    </source>
</evidence>
<organism evidence="3 4">
    <name type="scientific">Caproicibacterium amylolyticum</name>
    <dbReference type="NCBI Taxonomy" id="2766537"/>
    <lineage>
        <taxon>Bacteria</taxon>
        <taxon>Bacillati</taxon>
        <taxon>Bacillota</taxon>
        <taxon>Clostridia</taxon>
        <taxon>Eubacteriales</taxon>
        <taxon>Oscillospiraceae</taxon>
        <taxon>Caproicibacterium</taxon>
    </lineage>
</organism>
<proteinExistence type="predicted"/>
<dbReference type="GO" id="GO:0016887">
    <property type="term" value="F:ATP hydrolysis activity"/>
    <property type="evidence" value="ECO:0007669"/>
    <property type="project" value="InterPro"/>
</dbReference>
<dbReference type="GO" id="GO:0005524">
    <property type="term" value="F:ATP binding"/>
    <property type="evidence" value="ECO:0007669"/>
    <property type="project" value="InterPro"/>
</dbReference>